<dbReference type="SUPFAM" id="SSF53474">
    <property type="entry name" value="alpha/beta-Hydrolases"/>
    <property type="match status" value="1"/>
</dbReference>
<gene>
    <name evidence="4" type="ORF">MJO52_09835</name>
</gene>
<evidence type="ECO:0000256" key="3">
    <source>
        <dbReference type="SAM" id="SignalP"/>
    </source>
</evidence>
<accession>A0ABY4VLV0</accession>
<protein>
    <submittedName>
        <fullName evidence="4">Alpha/beta hydrolase</fullName>
    </submittedName>
</protein>
<dbReference type="InterPro" id="IPR052558">
    <property type="entry name" value="Siderophore_Hydrolase_D"/>
</dbReference>
<dbReference type="InterPro" id="IPR000801">
    <property type="entry name" value="Esterase-like"/>
</dbReference>
<evidence type="ECO:0000313" key="4">
    <source>
        <dbReference type="EMBL" id="USD23417.1"/>
    </source>
</evidence>
<organism evidence="4 5">
    <name type="scientific">Microbulbifer variabilis</name>
    <dbReference type="NCBI Taxonomy" id="266805"/>
    <lineage>
        <taxon>Bacteria</taxon>
        <taxon>Pseudomonadati</taxon>
        <taxon>Pseudomonadota</taxon>
        <taxon>Gammaproteobacteria</taxon>
        <taxon>Cellvibrionales</taxon>
        <taxon>Microbulbiferaceae</taxon>
        <taxon>Microbulbifer</taxon>
    </lineage>
</organism>
<dbReference type="EMBL" id="CP092418">
    <property type="protein sequence ID" value="USD23417.1"/>
    <property type="molecule type" value="Genomic_DNA"/>
</dbReference>
<dbReference type="Proteomes" id="UP001055658">
    <property type="component" value="Chromosome"/>
</dbReference>
<keyword evidence="2 4" id="KW-0378">Hydrolase</keyword>
<proteinExistence type="inferred from homology"/>
<dbReference type="InterPro" id="IPR029058">
    <property type="entry name" value="AB_hydrolase_fold"/>
</dbReference>
<dbReference type="PANTHER" id="PTHR40841">
    <property type="entry name" value="SIDEROPHORE TRIACETYLFUSARININE C ESTERASE"/>
    <property type="match status" value="1"/>
</dbReference>
<sequence>MYKLKYIVVVLFLCSVPALAEELVVPKPGAFELDNSEVFTIHSKILGRKYDLYIKTPAGYYDDSQSDQTYPTLYLNDGPYTFKVAAGVTHLKSMNKAIVIGISFAQGELGQFSRVRDLTPVVDKSWRRYKTGGAPEYLRFIEGEVIPFVEKNYRTNPIKRILAGQSLGGSFGAWVLLNKPDLFSSYILTSPSLWYKNEMIFDVEEAYSKRNKSLSANIYLATGALETQENGRMNHDMVGGHKAFVGRLRSRNYQGMSLNDEVVSGADHYSTFPIGLAKGLRWLYQDQWKMH</sequence>
<dbReference type="Gene3D" id="3.40.50.1820">
    <property type="entry name" value="alpha/beta hydrolase"/>
    <property type="match status" value="1"/>
</dbReference>
<evidence type="ECO:0000256" key="2">
    <source>
        <dbReference type="ARBA" id="ARBA00022801"/>
    </source>
</evidence>
<evidence type="ECO:0000256" key="1">
    <source>
        <dbReference type="ARBA" id="ARBA00005622"/>
    </source>
</evidence>
<keyword evidence="5" id="KW-1185">Reference proteome</keyword>
<feature type="chain" id="PRO_5046486412" evidence="3">
    <location>
        <begin position="21"/>
        <end position="291"/>
    </location>
</feature>
<dbReference type="PANTHER" id="PTHR40841:SF2">
    <property type="entry name" value="SIDEROPHORE-DEGRADING ESTERASE (EUROFUNG)"/>
    <property type="match status" value="1"/>
</dbReference>
<keyword evidence="3" id="KW-0732">Signal</keyword>
<evidence type="ECO:0000313" key="5">
    <source>
        <dbReference type="Proteomes" id="UP001055658"/>
    </source>
</evidence>
<dbReference type="Pfam" id="PF00756">
    <property type="entry name" value="Esterase"/>
    <property type="match status" value="1"/>
</dbReference>
<dbReference type="RefSeq" id="WP_252085763.1">
    <property type="nucleotide sequence ID" value="NZ_CP092418.1"/>
</dbReference>
<comment type="similarity">
    <text evidence="1">Belongs to the esterase D family.</text>
</comment>
<dbReference type="GO" id="GO:0016787">
    <property type="term" value="F:hydrolase activity"/>
    <property type="evidence" value="ECO:0007669"/>
    <property type="project" value="UniProtKB-KW"/>
</dbReference>
<reference evidence="4" key="1">
    <citation type="submission" date="2022-02" db="EMBL/GenBank/DDBJ databases">
        <title>Coral-associated bacteria.</title>
        <authorList>
            <person name="Tang K."/>
            <person name="Wang X."/>
        </authorList>
    </citation>
    <scope>NUCLEOTIDE SEQUENCE</scope>
    <source>
        <strain evidence="4">SCSIO 43006</strain>
    </source>
</reference>
<name>A0ABY4VLV0_9GAMM</name>
<feature type="signal peptide" evidence="3">
    <location>
        <begin position="1"/>
        <end position="20"/>
    </location>
</feature>